<dbReference type="InterPro" id="IPR036457">
    <property type="entry name" value="PPM-type-like_dom_sf"/>
</dbReference>
<dbReference type="EMBL" id="CP159837">
    <property type="protein sequence ID" value="XCM36703.1"/>
    <property type="molecule type" value="Genomic_DNA"/>
</dbReference>
<evidence type="ECO:0000313" key="2">
    <source>
        <dbReference type="EMBL" id="XCM36703.1"/>
    </source>
</evidence>
<evidence type="ECO:0000259" key="1">
    <source>
        <dbReference type="PROSITE" id="PS51746"/>
    </source>
</evidence>
<dbReference type="SUPFAM" id="SSF81606">
    <property type="entry name" value="PP2C-like"/>
    <property type="match status" value="1"/>
</dbReference>
<dbReference type="PROSITE" id="PS51746">
    <property type="entry name" value="PPM_2"/>
    <property type="match status" value="1"/>
</dbReference>
<sequence length="318" mass="34916">MNKPINNSENNSINIPENNSINSLELAPIQVSQLNWATLCSVSHIGKVRTENQDAFLLEPWPDKSAILAVVADGMGGGRGGKRAAELAIETFRELLGEPLAKPSNNSNTLLEQSNENLSETSASLSDILYHKLIEKFYQADEKIRLEGSQSFQLIGMGTTVVAAIITPEECVHLYAGDSRLYHFREPQHLYKTADHSIVRILLEVGKITPEQVENHPMRSLLSSCLGGKEGTGQFSIDPKFGQQPSPFLPLQPNDIILLSSDGLHGHISDSEMQHLITENISNPEQLITALRDRALDQGGKDNITALIIQLQPNSQLS</sequence>
<dbReference type="SMART" id="SM00331">
    <property type="entry name" value="PP2C_SIG"/>
    <property type="match status" value="1"/>
</dbReference>
<dbReference type="InterPro" id="IPR001932">
    <property type="entry name" value="PPM-type_phosphatase-like_dom"/>
</dbReference>
<name>A0AAU8JD74_9CYAN</name>
<feature type="domain" description="PPM-type phosphatase" evidence="1">
    <location>
        <begin position="39"/>
        <end position="311"/>
    </location>
</feature>
<dbReference type="Gene3D" id="3.60.40.10">
    <property type="entry name" value="PPM-type phosphatase domain"/>
    <property type="match status" value="1"/>
</dbReference>
<organism evidence="2">
    <name type="scientific">Planktothricoides raciborskii GIHE-MW2</name>
    <dbReference type="NCBI Taxonomy" id="2792601"/>
    <lineage>
        <taxon>Bacteria</taxon>
        <taxon>Bacillati</taxon>
        <taxon>Cyanobacteriota</taxon>
        <taxon>Cyanophyceae</taxon>
        <taxon>Oscillatoriophycideae</taxon>
        <taxon>Oscillatoriales</taxon>
        <taxon>Oscillatoriaceae</taxon>
        <taxon>Planktothricoides</taxon>
    </lineage>
</organism>
<dbReference type="AlphaFoldDB" id="A0AAU8JD74"/>
<protein>
    <submittedName>
        <fullName evidence="2">Protein phosphatase 2C domain-containing protein</fullName>
    </submittedName>
</protein>
<dbReference type="RefSeq" id="WP_354635263.1">
    <property type="nucleotide sequence ID" value="NZ_CP159837.1"/>
</dbReference>
<dbReference type="SMART" id="SM00332">
    <property type="entry name" value="PP2Cc"/>
    <property type="match status" value="1"/>
</dbReference>
<proteinExistence type="predicted"/>
<dbReference type="Pfam" id="PF13672">
    <property type="entry name" value="PP2C_2"/>
    <property type="match status" value="1"/>
</dbReference>
<reference evidence="2" key="1">
    <citation type="submission" date="2024-07" db="EMBL/GenBank/DDBJ databases">
        <authorList>
            <person name="Kim Y.J."/>
            <person name="Jeong J.Y."/>
        </authorList>
    </citation>
    <scope>NUCLEOTIDE SEQUENCE</scope>
    <source>
        <strain evidence="2">GIHE-MW2</strain>
    </source>
</reference>
<dbReference type="CDD" id="cd00143">
    <property type="entry name" value="PP2Cc"/>
    <property type="match status" value="1"/>
</dbReference>
<accession>A0AAU8JD74</accession>
<gene>
    <name evidence="2" type="ORF">ABWT76_005477</name>
</gene>